<keyword evidence="6" id="KW-0833">Ubl conjugation pathway</keyword>
<evidence type="ECO:0000256" key="4">
    <source>
        <dbReference type="ARBA" id="ARBA00022737"/>
    </source>
</evidence>
<evidence type="ECO:0000259" key="10">
    <source>
        <dbReference type="PROSITE" id="PS50157"/>
    </source>
</evidence>
<organism evidence="11 12">
    <name type="scientific">Sinocyclocheilus grahami</name>
    <name type="common">Dianchi golden-line fish</name>
    <name type="synonym">Barbus grahami</name>
    <dbReference type="NCBI Taxonomy" id="75366"/>
    <lineage>
        <taxon>Eukaryota</taxon>
        <taxon>Metazoa</taxon>
        <taxon>Chordata</taxon>
        <taxon>Craniata</taxon>
        <taxon>Vertebrata</taxon>
        <taxon>Euteleostomi</taxon>
        <taxon>Actinopterygii</taxon>
        <taxon>Neopterygii</taxon>
        <taxon>Teleostei</taxon>
        <taxon>Ostariophysi</taxon>
        <taxon>Cypriniformes</taxon>
        <taxon>Cyprinidae</taxon>
        <taxon>Cyprininae</taxon>
        <taxon>Sinocyclocheilus</taxon>
    </lineage>
</organism>
<keyword evidence="12" id="KW-1185">Reference proteome</keyword>
<feature type="domain" description="C2H2-type" evidence="10">
    <location>
        <begin position="154"/>
        <end position="186"/>
    </location>
</feature>
<dbReference type="GO" id="GO:0008270">
    <property type="term" value="F:zinc ion binding"/>
    <property type="evidence" value="ECO:0007669"/>
    <property type="project" value="UniProtKB-KW"/>
</dbReference>
<evidence type="ECO:0000256" key="2">
    <source>
        <dbReference type="ARBA" id="ARBA00004906"/>
    </source>
</evidence>
<reference evidence="11" key="2">
    <citation type="submission" date="2025-09" db="UniProtKB">
        <authorList>
            <consortium name="Ensembl"/>
        </authorList>
    </citation>
    <scope>IDENTIFICATION</scope>
</reference>
<evidence type="ECO:0000256" key="5">
    <source>
        <dbReference type="ARBA" id="ARBA00022771"/>
    </source>
</evidence>
<dbReference type="InterPro" id="IPR013087">
    <property type="entry name" value="Znf_C2H2_type"/>
</dbReference>
<evidence type="ECO:0000256" key="7">
    <source>
        <dbReference type="ARBA" id="ARBA00022833"/>
    </source>
</evidence>
<keyword evidence="4" id="KW-0677">Repeat</keyword>
<dbReference type="SMART" id="SM00355">
    <property type="entry name" value="ZnF_C2H2"/>
    <property type="match status" value="2"/>
</dbReference>
<dbReference type="GO" id="GO:0005634">
    <property type="term" value="C:nucleus"/>
    <property type="evidence" value="ECO:0007669"/>
    <property type="project" value="UniProtKB-SubCell"/>
</dbReference>
<dbReference type="InParanoid" id="A0A672M5I7"/>
<dbReference type="FunFam" id="3.30.160.60:FF:000446">
    <property type="entry name" value="Zinc finger protein"/>
    <property type="match status" value="1"/>
</dbReference>
<evidence type="ECO:0000256" key="3">
    <source>
        <dbReference type="ARBA" id="ARBA00022723"/>
    </source>
</evidence>
<keyword evidence="3" id="KW-0479">Metal-binding</keyword>
<dbReference type="PANTHER" id="PTHR24394">
    <property type="entry name" value="ZINC FINGER PROTEIN"/>
    <property type="match status" value="1"/>
</dbReference>
<evidence type="ECO:0000256" key="6">
    <source>
        <dbReference type="ARBA" id="ARBA00022786"/>
    </source>
</evidence>
<reference evidence="11" key="1">
    <citation type="submission" date="2025-08" db="UniProtKB">
        <authorList>
            <consortium name="Ensembl"/>
        </authorList>
    </citation>
    <scope>IDENTIFICATION</scope>
</reference>
<name>A0A672M5I7_SINGR</name>
<keyword evidence="8" id="KW-0539">Nucleus</keyword>
<dbReference type="AlphaFoldDB" id="A0A672M5I7"/>
<keyword evidence="7" id="KW-0862">Zinc</keyword>
<dbReference type="Gene3D" id="3.30.160.60">
    <property type="entry name" value="Classic Zinc Finger"/>
    <property type="match status" value="2"/>
</dbReference>
<comment type="pathway">
    <text evidence="2">Protein modification; protein ubiquitination.</text>
</comment>
<keyword evidence="5 9" id="KW-0863">Zinc-finger</keyword>
<feature type="domain" description="C2H2-type" evidence="10">
    <location>
        <begin position="126"/>
        <end position="153"/>
    </location>
</feature>
<comment type="subcellular location">
    <subcellularLocation>
        <location evidence="1">Nucleus</location>
    </subcellularLocation>
</comment>
<dbReference type="SUPFAM" id="SSF57667">
    <property type="entry name" value="beta-beta-alpha zinc fingers"/>
    <property type="match status" value="1"/>
</dbReference>
<sequence length="186" mass="21136">HSQGHIYSLSADEIFDCVKENLTEYKKGIECLKQENYCLRRRICSCAETCHVKLEFANHEPHEPLSQASFNTSPLSDGVSGQECGGTDHELHNNSYDSFQGDLESFQGVLRRFAASLFSSQNERPFCCGLCGSRFKSKYTLKEHERIHKGDYRYSCPKCGRGFSLSNHVRNHLKAARCLRSSSSRK</sequence>
<evidence type="ECO:0000256" key="1">
    <source>
        <dbReference type="ARBA" id="ARBA00004123"/>
    </source>
</evidence>
<evidence type="ECO:0000313" key="11">
    <source>
        <dbReference type="Ensembl" id="ENSSGRP00000032618.1"/>
    </source>
</evidence>
<evidence type="ECO:0000256" key="9">
    <source>
        <dbReference type="PROSITE-ProRule" id="PRU00042"/>
    </source>
</evidence>
<dbReference type="PROSITE" id="PS00028">
    <property type="entry name" value="ZINC_FINGER_C2H2_1"/>
    <property type="match status" value="1"/>
</dbReference>
<dbReference type="InterPro" id="IPR036236">
    <property type="entry name" value="Znf_C2H2_sf"/>
</dbReference>
<dbReference type="GO" id="GO:0000981">
    <property type="term" value="F:DNA-binding transcription factor activity, RNA polymerase II-specific"/>
    <property type="evidence" value="ECO:0007669"/>
    <property type="project" value="TreeGrafter"/>
</dbReference>
<accession>A0A672M5I7</accession>
<dbReference type="Ensembl" id="ENSSGRT00000035019.1">
    <property type="protein sequence ID" value="ENSSGRP00000032618.1"/>
    <property type="gene ID" value="ENSSGRG00000018232.1"/>
</dbReference>
<evidence type="ECO:0000256" key="8">
    <source>
        <dbReference type="ARBA" id="ARBA00023242"/>
    </source>
</evidence>
<protein>
    <recommendedName>
        <fullName evidence="10">C2H2-type domain-containing protein</fullName>
    </recommendedName>
</protein>
<evidence type="ECO:0000313" key="12">
    <source>
        <dbReference type="Proteomes" id="UP000472262"/>
    </source>
</evidence>
<dbReference type="Proteomes" id="UP000472262">
    <property type="component" value="Unassembled WGS sequence"/>
</dbReference>
<dbReference type="PROSITE" id="PS50157">
    <property type="entry name" value="ZINC_FINGER_C2H2_2"/>
    <property type="match status" value="2"/>
</dbReference>
<proteinExistence type="predicted"/>
<dbReference type="PANTHER" id="PTHR24394:SF29">
    <property type="entry name" value="MYONEURIN"/>
    <property type="match status" value="1"/>
</dbReference>